<accession>A0A0R1QP93</accession>
<dbReference type="SUPFAM" id="SSF160104">
    <property type="entry name" value="Acetoacetate decarboxylase-like"/>
    <property type="match status" value="1"/>
</dbReference>
<dbReference type="Proteomes" id="UP000051790">
    <property type="component" value="Unassembled WGS sequence"/>
</dbReference>
<dbReference type="InterPro" id="IPR023375">
    <property type="entry name" value="ADC_dom_sf"/>
</dbReference>
<dbReference type="AlphaFoldDB" id="A0A0R1QP93"/>
<name>A0A0R1QP93_9LACO</name>
<reference evidence="1 2" key="1">
    <citation type="journal article" date="2015" name="Genome Announc.">
        <title>Expanding the biotechnology potential of lactobacilli through comparative genomics of 213 strains and associated genera.</title>
        <authorList>
            <person name="Sun Z."/>
            <person name="Harris H.M."/>
            <person name="McCann A."/>
            <person name="Guo C."/>
            <person name="Argimon S."/>
            <person name="Zhang W."/>
            <person name="Yang X."/>
            <person name="Jeffery I.B."/>
            <person name="Cooney J.C."/>
            <person name="Kagawa T.F."/>
            <person name="Liu W."/>
            <person name="Song Y."/>
            <person name="Salvetti E."/>
            <person name="Wrobel A."/>
            <person name="Rasinkangas P."/>
            <person name="Parkhill J."/>
            <person name="Rea M.C."/>
            <person name="O'Sullivan O."/>
            <person name="Ritari J."/>
            <person name="Douillard F.P."/>
            <person name="Paul Ross R."/>
            <person name="Yang R."/>
            <person name="Briner A.E."/>
            <person name="Felis G.E."/>
            <person name="de Vos W.M."/>
            <person name="Barrangou R."/>
            <person name="Klaenhammer T.R."/>
            <person name="Caufield P.W."/>
            <person name="Cui Y."/>
            <person name="Zhang H."/>
            <person name="O'Toole P.W."/>
        </authorList>
    </citation>
    <scope>NUCLEOTIDE SEQUENCE [LARGE SCALE GENOMIC DNA]</scope>
    <source>
        <strain evidence="1 2">DSM 13343</strain>
    </source>
</reference>
<sequence length="281" mass="30870">MTSFKVSEANVKDFLNLPSMNDQAGISFAYATDPEKLASLIPAPLKLVAPIVVGYVVHMGKPSFGAPYLEQTLYALVSYDGKMMGAYPFELLLHGPGAESGLVAGREGACIPKKLADDITLRRTGDHAEASVVRHGKELLHVEFDQGEINEPSFTEQFASMLPLNQEVQTNSFFFNYNLKQDEQGANHFENVELVATQMKSYTDQLEAGKLSITLDSTEDDPLGELPVLKPLGAAWYHFNTSTMFNTLHLTPVDAAATAPYLITGRYDRGIYDPSVTSYHI</sequence>
<comment type="caution">
    <text evidence="1">The sequence shown here is derived from an EMBL/GenBank/DDBJ whole genome shotgun (WGS) entry which is preliminary data.</text>
</comment>
<protein>
    <submittedName>
        <fullName evidence="1">Acetoacetate decarboxylase</fullName>
    </submittedName>
</protein>
<dbReference type="RefSeq" id="WP_054716444.1">
    <property type="nucleotide sequence ID" value="NZ_AZEU01000105.1"/>
</dbReference>
<dbReference type="EMBL" id="AZEU01000105">
    <property type="protein sequence ID" value="KRL46541.1"/>
    <property type="molecule type" value="Genomic_DNA"/>
</dbReference>
<dbReference type="PATRIC" id="fig|1423769.4.peg.466"/>
<dbReference type="Pfam" id="PF06314">
    <property type="entry name" value="ADC"/>
    <property type="match status" value="1"/>
</dbReference>
<keyword evidence="2" id="KW-1185">Reference proteome</keyword>
<dbReference type="GO" id="GO:0016829">
    <property type="term" value="F:lyase activity"/>
    <property type="evidence" value="ECO:0007669"/>
    <property type="project" value="InterPro"/>
</dbReference>
<gene>
    <name evidence="1" type="ORF">FD01_GL000436</name>
</gene>
<organism evidence="1 2">
    <name type="scientific">Lacticaseibacillus manihotivorans DSM 13343 = JCM 12514</name>
    <dbReference type="NCBI Taxonomy" id="1423769"/>
    <lineage>
        <taxon>Bacteria</taxon>
        <taxon>Bacillati</taxon>
        <taxon>Bacillota</taxon>
        <taxon>Bacilli</taxon>
        <taxon>Lactobacillales</taxon>
        <taxon>Lactobacillaceae</taxon>
        <taxon>Lacticaseibacillus</taxon>
    </lineage>
</organism>
<dbReference type="Gene3D" id="2.40.400.10">
    <property type="entry name" value="Acetoacetate decarboxylase-like"/>
    <property type="match status" value="1"/>
</dbReference>
<dbReference type="OrthoDB" id="2313578at2"/>
<evidence type="ECO:0000313" key="2">
    <source>
        <dbReference type="Proteomes" id="UP000051790"/>
    </source>
</evidence>
<proteinExistence type="predicted"/>
<evidence type="ECO:0000313" key="1">
    <source>
        <dbReference type="EMBL" id="KRL46541.1"/>
    </source>
</evidence>
<dbReference type="InterPro" id="IPR010451">
    <property type="entry name" value="Acetoacetate_decarboxylase"/>
</dbReference>